<evidence type="ECO:0000256" key="3">
    <source>
        <dbReference type="ARBA" id="ARBA00023239"/>
    </source>
</evidence>
<sequence length="201" mass="21627">MKPQILLVDHLDSFSFNLAESFERMGRRVQVMRSHVEAGRAFDVAMRNEAIIVLSPGPGRPADAGCYLELIGLARGRLPLVGICLGHQAIVEEAGGAVRGAPAIVHGKASVLHHDSEGPFLGLESPLRVGRYHSLCTPDVPERFQVHAELDGMAMAISDPEALQVGLQFHPESILTPLGDRILANILASCDRWGRQTAASA</sequence>
<dbReference type="EC" id="4.1.3.27" evidence="1"/>
<protein>
    <recommendedName>
        <fullName evidence="1">anthranilate synthase</fullName>
        <ecNumber evidence="1">4.1.3.27</ecNumber>
    </recommendedName>
</protein>
<evidence type="ECO:0000256" key="1">
    <source>
        <dbReference type="ARBA" id="ARBA00012266"/>
    </source>
</evidence>
<dbReference type="PROSITE" id="PS51273">
    <property type="entry name" value="GATASE_TYPE_1"/>
    <property type="match status" value="1"/>
</dbReference>
<name>A0A2U2J4F7_9SPHN</name>
<dbReference type="InterPro" id="IPR029062">
    <property type="entry name" value="Class_I_gatase-like"/>
</dbReference>
<evidence type="ECO:0000313" key="6">
    <source>
        <dbReference type="EMBL" id="PWG03215.1"/>
    </source>
</evidence>
<comment type="caution">
    <text evidence="6">The sequence shown here is derived from an EMBL/GenBank/DDBJ whole genome shotgun (WGS) entry which is preliminary data.</text>
</comment>
<feature type="domain" description="Glutamine amidotransferase" evidence="5">
    <location>
        <begin position="6"/>
        <end position="187"/>
    </location>
</feature>
<dbReference type="RefSeq" id="WP_109271354.1">
    <property type="nucleotide sequence ID" value="NZ_QFFF01000001.1"/>
</dbReference>
<dbReference type="InterPro" id="IPR050472">
    <property type="entry name" value="Anth_synth/Amidotransfase"/>
</dbReference>
<dbReference type="GO" id="GO:0004049">
    <property type="term" value="F:anthranilate synthase activity"/>
    <property type="evidence" value="ECO:0007669"/>
    <property type="project" value="UniProtKB-EC"/>
</dbReference>
<dbReference type="PANTHER" id="PTHR43418">
    <property type="entry name" value="MULTIFUNCTIONAL TRYPTOPHAN BIOSYNTHESIS PROTEIN-RELATED"/>
    <property type="match status" value="1"/>
</dbReference>
<dbReference type="GO" id="GO:0002047">
    <property type="term" value="P:phenazine biosynthetic process"/>
    <property type="evidence" value="ECO:0007669"/>
    <property type="project" value="TreeGrafter"/>
</dbReference>
<dbReference type="GO" id="GO:0004048">
    <property type="term" value="F:anthranilate phosphoribosyltransferase activity"/>
    <property type="evidence" value="ECO:0007669"/>
    <property type="project" value="TreeGrafter"/>
</dbReference>
<dbReference type="AlphaFoldDB" id="A0A2U2J4F7"/>
<dbReference type="EMBL" id="QFFF01000001">
    <property type="protein sequence ID" value="PWG03215.1"/>
    <property type="molecule type" value="Genomic_DNA"/>
</dbReference>
<dbReference type="Gene3D" id="3.40.50.880">
    <property type="match status" value="1"/>
</dbReference>
<dbReference type="Proteomes" id="UP000245916">
    <property type="component" value="Unassembled WGS sequence"/>
</dbReference>
<dbReference type="NCBIfam" id="TIGR00566">
    <property type="entry name" value="trpG_papA"/>
    <property type="match status" value="1"/>
</dbReference>
<accession>A0A2U2J4F7</accession>
<comment type="catalytic activity">
    <reaction evidence="4">
        <text>chorismate + L-glutamine = anthranilate + pyruvate + L-glutamate + H(+)</text>
        <dbReference type="Rhea" id="RHEA:21732"/>
        <dbReference type="ChEBI" id="CHEBI:15361"/>
        <dbReference type="ChEBI" id="CHEBI:15378"/>
        <dbReference type="ChEBI" id="CHEBI:16567"/>
        <dbReference type="ChEBI" id="CHEBI:29748"/>
        <dbReference type="ChEBI" id="CHEBI:29985"/>
        <dbReference type="ChEBI" id="CHEBI:58359"/>
        <dbReference type="EC" id="4.1.3.27"/>
    </reaction>
</comment>
<evidence type="ECO:0000256" key="2">
    <source>
        <dbReference type="ARBA" id="ARBA00022962"/>
    </source>
</evidence>
<gene>
    <name evidence="6" type="ORF">DF286_10310</name>
</gene>
<dbReference type="CDD" id="cd01743">
    <property type="entry name" value="GATase1_Anthranilate_Synthase"/>
    <property type="match status" value="1"/>
</dbReference>
<dbReference type="PANTHER" id="PTHR43418:SF2">
    <property type="entry name" value="BIFUNCTIONAL PROTEIN TRPGD"/>
    <property type="match status" value="1"/>
</dbReference>
<dbReference type="PRINTS" id="PR00097">
    <property type="entry name" value="ANTSNTHASEII"/>
</dbReference>
<keyword evidence="2" id="KW-0315">Glutamine amidotransferase</keyword>
<organism evidence="6 7">
    <name type="scientific">Allosphingosinicella humi</name>
    <dbReference type="NCBI Taxonomy" id="2068657"/>
    <lineage>
        <taxon>Bacteria</taxon>
        <taxon>Pseudomonadati</taxon>
        <taxon>Pseudomonadota</taxon>
        <taxon>Alphaproteobacteria</taxon>
        <taxon>Sphingomonadales</taxon>
        <taxon>Sphingomonadaceae</taxon>
        <taxon>Allosphingosinicella</taxon>
    </lineage>
</organism>
<dbReference type="OrthoDB" id="9803598at2"/>
<evidence type="ECO:0000256" key="4">
    <source>
        <dbReference type="ARBA" id="ARBA00047683"/>
    </source>
</evidence>
<dbReference type="GO" id="GO:0005829">
    <property type="term" value="C:cytosol"/>
    <property type="evidence" value="ECO:0007669"/>
    <property type="project" value="TreeGrafter"/>
</dbReference>
<dbReference type="SUPFAM" id="SSF52317">
    <property type="entry name" value="Class I glutamine amidotransferase-like"/>
    <property type="match status" value="1"/>
</dbReference>
<proteinExistence type="predicted"/>
<evidence type="ECO:0000313" key="7">
    <source>
        <dbReference type="Proteomes" id="UP000245916"/>
    </source>
</evidence>
<reference evidence="6 7" key="1">
    <citation type="submission" date="2018-05" db="EMBL/GenBank/DDBJ databases">
        <title>Genome of Sphingosinicella humi QZX222.</title>
        <authorList>
            <person name="Qiao Z."/>
            <person name="Wang G."/>
        </authorList>
    </citation>
    <scope>NUCLEOTIDE SEQUENCE [LARGE SCALE GENOMIC DNA]</scope>
    <source>
        <strain evidence="6 7">QZX222</strain>
    </source>
</reference>
<keyword evidence="7" id="KW-1185">Reference proteome</keyword>
<dbReference type="InterPro" id="IPR006221">
    <property type="entry name" value="TrpG/PapA_dom"/>
</dbReference>
<dbReference type="GO" id="GO:0000162">
    <property type="term" value="P:L-tryptophan biosynthetic process"/>
    <property type="evidence" value="ECO:0007669"/>
    <property type="project" value="TreeGrafter"/>
</dbReference>
<dbReference type="Pfam" id="PF00117">
    <property type="entry name" value="GATase"/>
    <property type="match status" value="1"/>
</dbReference>
<evidence type="ECO:0000259" key="5">
    <source>
        <dbReference type="Pfam" id="PF00117"/>
    </source>
</evidence>
<keyword evidence="3" id="KW-0456">Lyase</keyword>
<dbReference type="InterPro" id="IPR017926">
    <property type="entry name" value="GATASE"/>
</dbReference>
<dbReference type="PRINTS" id="PR00096">
    <property type="entry name" value="GATASE"/>
</dbReference>